<dbReference type="Proteomes" id="UP000316429">
    <property type="component" value="Unassembled WGS sequence"/>
</dbReference>
<sequence>MKKQRQRGGQQKRRAAPAAANTPLGSSTTERVPAAGGEAAGGITGAAAGESAARARLRAGIATRGFKLALGLFLAGVLPVAFSLSIPHDFAFFELGFLFTLSIYDLVLAMLGLSVVVAMAERGREIGWITFAFLVVLLPMLILFDTVFPVILQSPLGDELFLIAPVAVLLSGLALWLPARIRVFGAALAAAVVALSLSLFIGLDDFGIGIKEFTLTAVLGALWILLSPGLLLRPFRGEWLTIPARIIGSWLVVIAIIVTVSLYVPLSPQQQPPLGDPTAPDVMMPGIGSLESPSLAPLDPAIEEGLEDAPGGDGSDLFLPREEDPNP</sequence>
<dbReference type="AlphaFoldDB" id="A0A504UYU4"/>
<proteinExistence type="predicted"/>
<keyword evidence="2" id="KW-1133">Transmembrane helix</keyword>
<feature type="transmembrane region" description="Helical" evidence="2">
    <location>
        <begin position="66"/>
        <end position="86"/>
    </location>
</feature>
<dbReference type="OrthoDB" id="8354544at2"/>
<keyword evidence="2" id="KW-0472">Membrane</keyword>
<evidence type="ECO:0000313" key="4">
    <source>
        <dbReference type="Proteomes" id="UP000316429"/>
    </source>
</evidence>
<feature type="transmembrane region" description="Helical" evidence="2">
    <location>
        <begin position="98"/>
        <end position="119"/>
    </location>
</feature>
<name>A0A504UYU4_9HYPH</name>
<dbReference type="RefSeq" id="WP_140826605.1">
    <property type="nucleotide sequence ID" value="NZ_VFYP01000001.1"/>
</dbReference>
<evidence type="ECO:0000313" key="3">
    <source>
        <dbReference type="EMBL" id="TPP10253.1"/>
    </source>
</evidence>
<feature type="transmembrane region" description="Helical" evidence="2">
    <location>
        <begin position="126"/>
        <end position="148"/>
    </location>
</feature>
<gene>
    <name evidence="3" type="ORF">FJQ55_05125</name>
</gene>
<feature type="compositionally biased region" description="Basic residues" evidence="1">
    <location>
        <begin position="1"/>
        <end position="15"/>
    </location>
</feature>
<feature type="region of interest" description="Disordered" evidence="1">
    <location>
        <begin position="1"/>
        <end position="32"/>
    </location>
</feature>
<dbReference type="EMBL" id="VFYP01000001">
    <property type="protein sequence ID" value="TPP10253.1"/>
    <property type="molecule type" value="Genomic_DNA"/>
</dbReference>
<keyword evidence="4" id="KW-1185">Reference proteome</keyword>
<keyword evidence="2" id="KW-0812">Transmembrane</keyword>
<protein>
    <submittedName>
        <fullName evidence="3">Uncharacterized protein</fullName>
    </submittedName>
</protein>
<evidence type="ECO:0000256" key="2">
    <source>
        <dbReference type="SAM" id="Phobius"/>
    </source>
</evidence>
<feature type="region of interest" description="Disordered" evidence="1">
    <location>
        <begin position="274"/>
        <end position="327"/>
    </location>
</feature>
<feature type="transmembrane region" description="Helical" evidence="2">
    <location>
        <begin position="184"/>
        <end position="201"/>
    </location>
</feature>
<reference evidence="3 4" key="1">
    <citation type="submission" date="2019-06" db="EMBL/GenBank/DDBJ databases">
        <title>Rhizobium sp. CL12 isolated from roots of soybean.</title>
        <authorList>
            <person name="Wang C."/>
        </authorList>
    </citation>
    <scope>NUCLEOTIDE SEQUENCE [LARGE SCALE GENOMIC DNA]</scope>
    <source>
        <strain evidence="3 4">CL12</strain>
    </source>
</reference>
<feature type="transmembrane region" description="Helical" evidence="2">
    <location>
        <begin position="244"/>
        <end position="264"/>
    </location>
</feature>
<accession>A0A504UYU4</accession>
<feature type="transmembrane region" description="Helical" evidence="2">
    <location>
        <begin position="160"/>
        <end position="177"/>
    </location>
</feature>
<evidence type="ECO:0000256" key="1">
    <source>
        <dbReference type="SAM" id="MobiDB-lite"/>
    </source>
</evidence>
<organism evidence="3 4">
    <name type="scientific">Rhizobium glycinendophyticum</name>
    <dbReference type="NCBI Taxonomy" id="2589807"/>
    <lineage>
        <taxon>Bacteria</taxon>
        <taxon>Pseudomonadati</taxon>
        <taxon>Pseudomonadota</taxon>
        <taxon>Alphaproteobacteria</taxon>
        <taxon>Hyphomicrobiales</taxon>
        <taxon>Rhizobiaceae</taxon>
        <taxon>Rhizobium/Agrobacterium group</taxon>
        <taxon>Rhizobium</taxon>
    </lineage>
</organism>
<feature type="transmembrane region" description="Helical" evidence="2">
    <location>
        <begin position="213"/>
        <end position="232"/>
    </location>
</feature>
<comment type="caution">
    <text evidence="3">The sequence shown here is derived from an EMBL/GenBank/DDBJ whole genome shotgun (WGS) entry which is preliminary data.</text>
</comment>